<keyword evidence="9" id="KW-1185">Reference proteome</keyword>
<dbReference type="Gene3D" id="3.40.50.2300">
    <property type="match status" value="1"/>
</dbReference>
<reference evidence="8 9" key="1">
    <citation type="submission" date="2016-11" db="EMBL/GenBank/DDBJ databases">
        <authorList>
            <person name="Jaros S."/>
            <person name="Januszkiewicz K."/>
            <person name="Wedrychowicz H."/>
        </authorList>
    </citation>
    <scope>NUCLEOTIDE SEQUENCE [LARGE SCALE GENOMIC DNA]</scope>
    <source>
        <strain evidence="8 9">DSM 25661</strain>
    </source>
</reference>
<dbReference type="SUPFAM" id="SSF52172">
    <property type="entry name" value="CheY-like"/>
    <property type="match status" value="1"/>
</dbReference>
<keyword evidence="3" id="KW-0238">DNA-binding</keyword>
<dbReference type="InterPro" id="IPR058245">
    <property type="entry name" value="NreC/VraR/RcsB-like_REC"/>
</dbReference>
<dbReference type="Proteomes" id="UP000184462">
    <property type="component" value="Unassembled WGS sequence"/>
</dbReference>
<dbReference type="InterPro" id="IPR000792">
    <property type="entry name" value="Tscrpt_reg_LuxR_C"/>
</dbReference>
<dbReference type="InterPro" id="IPR001789">
    <property type="entry name" value="Sig_transdc_resp-reg_receiver"/>
</dbReference>
<feature type="domain" description="HTH luxR-type" evidence="6">
    <location>
        <begin position="138"/>
        <end position="203"/>
    </location>
</feature>
<dbReference type="InterPro" id="IPR011006">
    <property type="entry name" value="CheY-like_superfamily"/>
</dbReference>
<evidence type="ECO:0000313" key="9">
    <source>
        <dbReference type="Proteomes" id="UP000184462"/>
    </source>
</evidence>
<dbReference type="SUPFAM" id="SSF46894">
    <property type="entry name" value="C-terminal effector domain of the bipartite response regulators"/>
    <property type="match status" value="1"/>
</dbReference>
<dbReference type="PROSITE" id="PS50110">
    <property type="entry name" value="RESPONSE_REGULATORY"/>
    <property type="match status" value="1"/>
</dbReference>
<keyword evidence="4" id="KW-0804">Transcription</keyword>
<name>A0A1M4X8C1_9FLAO</name>
<dbReference type="GO" id="GO:0003677">
    <property type="term" value="F:DNA binding"/>
    <property type="evidence" value="ECO:0007669"/>
    <property type="project" value="UniProtKB-KW"/>
</dbReference>
<evidence type="ECO:0000256" key="3">
    <source>
        <dbReference type="ARBA" id="ARBA00023125"/>
    </source>
</evidence>
<dbReference type="InterPro" id="IPR016032">
    <property type="entry name" value="Sig_transdc_resp-reg_C-effctor"/>
</dbReference>
<dbReference type="PANTHER" id="PTHR43214">
    <property type="entry name" value="TWO-COMPONENT RESPONSE REGULATOR"/>
    <property type="match status" value="1"/>
</dbReference>
<dbReference type="CDD" id="cd06170">
    <property type="entry name" value="LuxR_C_like"/>
    <property type="match status" value="1"/>
</dbReference>
<dbReference type="InterPro" id="IPR039420">
    <property type="entry name" value="WalR-like"/>
</dbReference>
<evidence type="ECO:0000256" key="1">
    <source>
        <dbReference type="ARBA" id="ARBA00022553"/>
    </source>
</evidence>
<evidence type="ECO:0000256" key="4">
    <source>
        <dbReference type="ARBA" id="ARBA00023163"/>
    </source>
</evidence>
<dbReference type="AlphaFoldDB" id="A0A1M4X8C1"/>
<dbReference type="SMART" id="SM00421">
    <property type="entry name" value="HTH_LUXR"/>
    <property type="match status" value="1"/>
</dbReference>
<dbReference type="GO" id="GO:0006355">
    <property type="term" value="P:regulation of DNA-templated transcription"/>
    <property type="evidence" value="ECO:0007669"/>
    <property type="project" value="InterPro"/>
</dbReference>
<evidence type="ECO:0000256" key="5">
    <source>
        <dbReference type="PROSITE-ProRule" id="PRU00169"/>
    </source>
</evidence>
<dbReference type="GO" id="GO:0000160">
    <property type="term" value="P:phosphorelay signal transduction system"/>
    <property type="evidence" value="ECO:0007669"/>
    <property type="project" value="InterPro"/>
</dbReference>
<accession>A0A1M4X8C1</accession>
<evidence type="ECO:0000313" key="8">
    <source>
        <dbReference type="EMBL" id="SHE89645.1"/>
    </source>
</evidence>
<proteinExistence type="predicted"/>
<dbReference type="Pfam" id="PF00072">
    <property type="entry name" value="Response_reg"/>
    <property type="match status" value="1"/>
</dbReference>
<dbReference type="RefSeq" id="WP_073193385.1">
    <property type="nucleotide sequence ID" value="NZ_FQTW01000008.1"/>
</dbReference>
<dbReference type="PANTHER" id="PTHR43214:SF41">
    <property type="entry name" value="NITRATE_NITRITE RESPONSE REGULATOR PROTEIN NARP"/>
    <property type="match status" value="1"/>
</dbReference>
<evidence type="ECO:0000259" key="7">
    <source>
        <dbReference type="PROSITE" id="PS50110"/>
    </source>
</evidence>
<dbReference type="Pfam" id="PF00196">
    <property type="entry name" value="GerE"/>
    <property type="match status" value="1"/>
</dbReference>
<organism evidence="8 9">
    <name type="scientific">Psychroflexus salarius</name>
    <dbReference type="NCBI Taxonomy" id="1155689"/>
    <lineage>
        <taxon>Bacteria</taxon>
        <taxon>Pseudomonadati</taxon>
        <taxon>Bacteroidota</taxon>
        <taxon>Flavobacteriia</taxon>
        <taxon>Flavobacteriales</taxon>
        <taxon>Flavobacteriaceae</taxon>
        <taxon>Psychroflexus</taxon>
    </lineage>
</organism>
<gene>
    <name evidence="8" type="ORF">SAMN05444278_1085</name>
</gene>
<evidence type="ECO:0000259" key="6">
    <source>
        <dbReference type="PROSITE" id="PS50043"/>
    </source>
</evidence>
<feature type="modified residue" description="4-aspartylphosphate" evidence="5">
    <location>
        <position position="54"/>
    </location>
</feature>
<keyword evidence="1 5" id="KW-0597">Phosphoprotein</keyword>
<dbReference type="PRINTS" id="PR00038">
    <property type="entry name" value="HTHLUXR"/>
</dbReference>
<evidence type="ECO:0000256" key="2">
    <source>
        <dbReference type="ARBA" id="ARBA00023015"/>
    </source>
</evidence>
<protein>
    <submittedName>
        <fullName evidence="8">Two component transcriptional regulator, LuxR family</fullName>
    </submittedName>
</protein>
<dbReference type="SMART" id="SM00448">
    <property type="entry name" value="REC"/>
    <property type="match status" value="1"/>
</dbReference>
<dbReference type="CDD" id="cd17535">
    <property type="entry name" value="REC_NarL-like"/>
    <property type="match status" value="1"/>
</dbReference>
<dbReference type="OrthoDB" id="9795108at2"/>
<dbReference type="EMBL" id="FQTW01000008">
    <property type="protein sequence ID" value="SHE89645.1"/>
    <property type="molecule type" value="Genomic_DNA"/>
</dbReference>
<sequence>MIRVAIADDHQSLLDGFALKIKQMPNFKLVLQATSAEALFLNLEISNVDVVVTDIKMNGMSGIHLTKLISESFKNIGVVAFSMFDQISAVDEIKAAGASGYVVKTSPLETLFKAIETVHSGRSFYDEAISSLAENNESSNYKSLLSNSETEILNLIAEGKTSEEIAEIRQSALTTIYTHRKNIIHKLKLKGKSDLLKFALENRFRF</sequence>
<feature type="domain" description="Response regulatory" evidence="7">
    <location>
        <begin position="3"/>
        <end position="119"/>
    </location>
</feature>
<keyword evidence="2" id="KW-0805">Transcription regulation</keyword>
<dbReference type="PROSITE" id="PS50043">
    <property type="entry name" value="HTH_LUXR_2"/>
    <property type="match status" value="1"/>
</dbReference>
<dbReference type="STRING" id="1155689.SAMN05444278_1085"/>